<keyword evidence="3" id="KW-0687">Ribonucleoprotein</keyword>
<dbReference type="InParanoid" id="A0A409YUH5"/>
<name>A0A409YUH5_9AGAR</name>
<organism evidence="4 5">
    <name type="scientific">Gymnopilus dilepis</name>
    <dbReference type="NCBI Taxonomy" id="231916"/>
    <lineage>
        <taxon>Eukaryota</taxon>
        <taxon>Fungi</taxon>
        <taxon>Dikarya</taxon>
        <taxon>Basidiomycota</taxon>
        <taxon>Agaricomycotina</taxon>
        <taxon>Agaricomycetes</taxon>
        <taxon>Agaricomycetidae</taxon>
        <taxon>Agaricales</taxon>
        <taxon>Agaricineae</taxon>
        <taxon>Hymenogastraceae</taxon>
        <taxon>Gymnopilus</taxon>
    </lineage>
</organism>
<comment type="caution">
    <text evidence="4">The sequence shown here is derived from an EMBL/GenBank/DDBJ whole genome shotgun (WGS) entry which is preliminary data.</text>
</comment>
<evidence type="ECO:0000256" key="1">
    <source>
        <dbReference type="ARBA" id="ARBA00006640"/>
    </source>
</evidence>
<sequence>MQRLAQVLPASAVRLSRLSPACSSPSLCVLSRLSLSPPKFNVWKRNARLLSSTCVRSQSPHPLYDTIEEIADKQEAQSPLKQGNQAIWEQRSKDALSSAKSRPPADAYSGKFSKRRTVWNPNDRLFARSLRELDAILSRNKVRQQLRLTQRHEKKGVKRRRLSSERWRKRFADEVRKKVKLVMKIRNRGA</sequence>
<dbReference type="GO" id="GO:0005840">
    <property type="term" value="C:ribosome"/>
    <property type="evidence" value="ECO:0007669"/>
    <property type="project" value="UniProtKB-KW"/>
</dbReference>
<dbReference type="EMBL" id="NHYE01000269">
    <property type="protein sequence ID" value="PPR06652.1"/>
    <property type="molecule type" value="Genomic_DNA"/>
</dbReference>
<accession>A0A409YUH5</accession>
<evidence type="ECO:0000313" key="5">
    <source>
        <dbReference type="Proteomes" id="UP000284706"/>
    </source>
</evidence>
<comment type="similarity">
    <text evidence="1">Belongs to the bacterial ribosomal protein bS21 family.</text>
</comment>
<evidence type="ECO:0008006" key="6">
    <source>
        <dbReference type="Google" id="ProtNLM"/>
    </source>
</evidence>
<dbReference type="GO" id="GO:0003735">
    <property type="term" value="F:structural constituent of ribosome"/>
    <property type="evidence" value="ECO:0007669"/>
    <property type="project" value="InterPro"/>
</dbReference>
<dbReference type="Pfam" id="PF01165">
    <property type="entry name" value="Ribosomal_S21"/>
    <property type="match status" value="1"/>
</dbReference>
<evidence type="ECO:0000256" key="3">
    <source>
        <dbReference type="ARBA" id="ARBA00023274"/>
    </source>
</evidence>
<dbReference type="Proteomes" id="UP000284706">
    <property type="component" value="Unassembled WGS sequence"/>
</dbReference>
<evidence type="ECO:0000313" key="4">
    <source>
        <dbReference type="EMBL" id="PPR06652.1"/>
    </source>
</evidence>
<dbReference type="OrthoDB" id="2501249at2759"/>
<dbReference type="InterPro" id="IPR001911">
    <property type="entry name" value="Ribosomal_bS21"/>
</dbReference>
<protein>
    <recommendedName>
        <fullName evidence="6">Ribosomal protein S21</fullName>
    </recommendedName>
</protein>
<reference evidence="4 5" key="1">
    <citation type="journal article" date="2018" name="Evol. Lett.">
        <title>Horizontal gene cluster transfer increased hallucinogenic mushroom diversity.</title>
        <authorList>
            <person name="Reynolds H.T."/>
            <person name="Vijayakumar V."/>
            <person name="Gluck-Thaler E."/>
            <person name="Korotkin H.B."/>
            <person name="Matheny P.B."/>
            <person name="Slot J.C."/>
        </authorList>
    </citation>
    <scope>NUCLEOTIDE SEQUENCE [LARGE SCALE GENOMIC DNA]</scope>
    <source>
        <strain evidence="4 5">SRW20</strain>
    </source>
</reference>
<dbReference type="GO" id="GO:0006412">
    <property type="term" value="P:translation"/>
    <property type="evidence" value="ECO:0007669"/>
    <property type="project" value="InterPro"/>
</dbReference>
<gene>
    <name evidence="4" type="ORF">CVT26_001194</name>
</gene>
<dbReference type="GO" id="GO:1990904">
    <property type="term" value="C:ribonucleoprotein complex"/>
    <property type="evidence" value="ECO:0007669"/>
    <property type="project" value="UniProtKB-KW"/>
</dbReference>
<proteinExistence type="inferred from homology"/>
<dbReference type="AlphaFoldDB" id="A0A409YUH5"/>
<keyword evidence="2" id="KW-0689">Ribosomal protein</keyword>
<evidence type="ECO:0000256" key="2">
    <source>
        <dbReference type="ARBA" id="ARBA00022980"/>
    </source>
</evidence>
<keyword evidence="5" id="KW-1185">Reference proteome</keyword>
<dbReference type="STRING" id="231916.A0A409YUH5"/>